<dbReference type="PANTHER" id="PTHR26450">
    <property type="entry name" value="OLFACTORY RECEPTOR 56B1-RELATED"/>
    <property type="match status" value="1"/>
</dbReference>
<keyword evidence="7 10" id="KW-0472">Membrane</keyword>
<dbReference type="Ensembl" id="ENSPCET00000016810.1">
    <property type="protein sequence ID" value="ENSPCEP00000016240.1"/>
    <property type="gene ID" value="ENSPCEG00000012767.1"/>
</dbReference>
<sequence>MPQQDNLSASNSTGSDPSVFFLSGIPGLEAMHFWISIPFASMFTVALLGNCTLLYVIKTEPSLHQPMFYFLAMLAFIDLVLSTTCMPKTLSIFWFISREISFTACLVQMFFLQFFSIMESSVLLAMAFDRYVAICNPLRYTTILTNLMIAKIGLVSLARVLLLVVPTPFLLSRLPFCQSHVISHCYCEHMAVVKLACGNTWLNNIFGIFATLFVIGLDLPFITLSYVKILRTVLSLASKEEQRKAFSTCVSHLCAILILYTPVLLTTIVHRFGQQVAPHTHVLMANFYLLFPPMMNPIVYGVKTKQIRNKVMSLLLRWKKL</sequence>
<feature type="transmembrane region" description="Helical" evidence="10">
    <location>
        <begin position="68"/>
        <end position="96"/>
    </location>
</feature>
<feature type="transmembrane region" description="Helical" evidence="10">
    <location>
        <begin position="33"/>
        <end position="56"/>
    </location>
</feature>
<dbReference type="Gene3D" id="1.20.1070.10">
    <property type="entry name" value="Rhodopsin 7-helix transmembrane proteins"/>
    <property type="match status" value="1"/>
</dbReference>
<dbReference type="GO" id="GO:0005886">
    <property type="term" value="C:plasma membrane"/>
    <property type="evidence" value="ECO:0007669"/>
    <property type="project" value="UniProtKB-SubCell"/>
</dbReference>
<organism evidence="12 13">
    <name type="scientific">Pelusios castaneus</name>
    <name type="common">West African mud turtle</name>
    <dbReference type="NCBI Taxonomy" id="367368"/>
    <lineage>
        <taxon>Eukaryota</taxon>
        <taxon>Metazoa</taxon>
        <taxon>Chordata</taxon>
        <taxon>Craniata</taxon>
        <taxon>Vertebrata</taxon>
        <taxon>Euteleostomi</taxon>
        <taxon>Archelosauria</taxon>
        <taxon>Testudinata</taxon>
        <taxon>Testudines</taxon>
        <taxon>Pleurodira</taxon>
        <taxon>Pelomedusidae</taxon>
        <taxon>Pelusios</taxon>
    </lineage>
</organism>
<dbReference type="PRINTS" id="PR00245">
    <property type="entry name" value="OLFACTORYR"/>
</dbReference>
<keyword evidence="10" id="KW-1003">Cell membrane</keyword>
<dbReference type="PROSITE" id="PS00237">
    <property type="entry name" value="G_PROTEIN_RECEP_F1_1"/>
    <property type="match status" value="1"/>
</dbReference>
<evidence type="ECO:0000256" key="3">
    <source>
        <dbReference type="ARBA" id="ARBA00022606"/>
    </source>
</evidence>
<dbReference type="SUPFAM" id="SSF81321">
    <property type="entry name" value="Family A G protein-coupled receptor-like"/>
    <property type="match status" value="1"/>
</dbReference>
<dbReference type="GO" id="GO:0004984">
    <property type="term" value="F:olfactory receptor activity"/>
    <property type="evidence" value="ECO:0007669"/>
    <property type="project" value="InterPro"/>
</dbReference>
<dbReference type="GO" id="GO:0004930">
    <property type="term" value="F:G protein-coupled receptor activity"/>
    <property type="evidence" value="ECO:0007669"/>
    <property type="project" value="UniProtKB-KW"/>
</dbReference>
<feature type="transmembrane region" description="Helical" evidence="10">
    <location>
        <begin position="205"/>
        <end position="227"/>
    </location>
</feature>
<keyword evidence="5 10" id="KW-0552">Olfaction</keyword>
<keyword evidence="13" id="KW-1185">Reference proteome</keyword>
<name>A0A8C8S787_9SAUR</name>
<feature type="transmembrane region" description="Helical" evidence="10">
    <location>
        <begin position="140"/>
        <end position="165"/>
    </location>
</feature>
<dbReference type="PANTHER" id="PTHR26450:SF83">
    <property type="entry name" value="OLFACTORY RECEPTOR 52P1"/>
    <property type="match status" value="1"/>
</dbReference>
<feature type="transmembrane region" description="Helical" evidence="10">
    <location>
        <begin position="108"/>
        <end position="128"/>
    </location>
</feature>
<evidence type="ECO:0000256" key="9">
    <source>
        <dbReference type="RuleBase" id="RU000688"/>
    </source>
</evidence>
<evidence type="ECO:0000256" key="5">
    <source>
        <dbReference type="ARBA" id="ARBA00022725"/>
    </source>
</evidence>
<keyword evidence="8 9" id="KW-0807">Transducer</keyword>
<dbReference type="InterPro" id="IPR000276">
    <property type="entry name" value="GPCR_Rhodpsn"/>
</dbReference>
<evidence type="ECO:0000256" key="10">
    <source>
        <dbReference type="RuleBase" id="RU363047"/>
    </source>
</evidence>
<keyword evidence="9" id="KW-0675">Receptor</keyword>
<proteinExistence type="inferred from homology"/>
<reference evidence="12" key="1">
    <citation type="submission" date="2025-08" db="UniProtKB">
        <authorList>
            <consortium name="Ensembl"/>
        </authorList>
    </citation>
    <scope>IDENTIFICATION</scope>
</reference>
<evidence type="ECO:0000313" key="12">
    <source>
        <dbReference type="Ensembl" id="ENSPCEP00000016240.1"/>
    </source>
</evidence>
<dbReference type="FunFam" id="1.20.1070.10:FF:000006">
    <property type="entry name" value="Olfactory receptor"/>
    <property type="match status" value="1"/>
</dbReference>
<evidence type="ECO:0000256" key="1">
    <source>
        <dbReference type="ARBA" id="ARBA00002936"/>
    </source>
</evidence>
<accession>A0A8C8S787</accession>
<feature type="transmembrane region" description="Helical" evidence="10">
    <location>
        <begin position="248"/>
        <end position="269"/>
    </location>
</feature>
<comment type="similarity">
    <text evidence="9">Belongs to the G-protein coupled receptor 1 family.</text>
</comment>
<evidence type="ECO:0000256" key="7">
    <source>
        <dbReference type="ARBA" id="ARBA00023136"/>
    </source>
</evidence>
<feature type="domain" description="G-protein coupled receptors family 1 profile" evidence="11">
    <location>
        <begin position="49"/>
        <end position="300"/>
    </location>
</feature>
<keyword evidence="9" id="KW-0297">G-protein coupled receptor</keyword>
<dbReference type="PROSITE" id="PS50262">
    <property type="entry name" value="G_PROTEIN_RECEP_F1_2"/>
    <property type="match status" value="1"/>
</dbReference>
<evidence type="ECO:0000256" key="2">
    <source>
        <dbReference type="ARBA" id="ARBA00004141"/>
    </source>
</evidence>
<evidence type="ECO:0000313" key="13">
    <source>
        <dbReference type="Proteomes" id="UP000694393"/>
    </source>
</evidence>
<evidence type="ECO:0000256" key="4">
    <source>
        <dbReference type="ARBA" id="ARBA00022692"/>
    </source>
</evidence>
<reference evidence="12" key="2">
    <citation type="submission" date="2025-09" db="UniProtKB">
        <authorList>
            <consortium name="Ensembl"/>
        </authorList>
    </citation>
    <scope>IDENTIFICATION</scope>
</reference>
<dbReference type="PRINTS" id="PR00237">
    <property type="entry name" value="GPCRRHODOPSN"/>
</dbReference>
<dbReference type="Proteomes" id="UP000694393">
    <property type="component" value="Unplaced"/>
</dbReference>
<dbReference type="CDD" id="cd15222">
    <property type="entry name" value="7tmA_OR51-like"/>
    <property type="match status" value="1"/>
</dbReference>
<evidence type="ECO:0000256" key="8">
    <source>
        <dbReference type="ARBA" id="ARBA00023224"/>
    </source>
</evidence>
<feature type="transmembrane region" description="Helical" evidence="10">
    <location>
        <begin position="281"/>
        <end position="302"/>
    </location>
</feature>
<dbReference type="Pfam" id="PF13853">
    <property type="entry name" value="7tm_4"/>
    <property type="match status" value="1"/>
</dbReference>
<evidence type="ECO:0000256" key="6">
    <source>
        <dbReference type="ARBA" id="ARBA00022989"/>
    </source>
</evidence>
<protein>
    <recommendedName>
        <fullName evidence="10">Olfactory receptor</fullName>
    </recommendedName>
</protein>
<dbReference type="InterPro" id="IPR050402">
    <property type="entry name" value="OR51/52/56-like"/>
</dbReference>
<comment type="function">
    <text evidence="1">Odorant receptor.</text>
</comment>
<evidence type="ECO:0000259" key="11">
    <source>
        <dbReference type="PROSITE" id="PS50262"/>
    </source>
</evidence>
<dbReference type="AlphaFoldDB" id="A0A8C8S787"/>
<keyword evidence="3 10" id="KW-0716">Sensory transduction</keyword>
<comment type="subcellular location">
    <subcellularLocation>
        <location evidence="10">Cell membrane</location>
        <topology evidence="10">Multi-pass membrane protein</topology>
    </subcellularLocation>
    <subcellularLocation>
        <location evidence="2">Membrane</location>
        <topology evidence="2">Multi-pass membrane protein</topology>
    </subcellularLocation>
</comment>
<dbReference type="InterPro" id="IPR000725">
    <property type="entry name" value="Olfact_rcpt"/>
</dbReference>
<keyword evidence="4 9" id="KW-0812">Transmembrane</keyword>
<dbReference type="InterPro" id="IPR017452">
    <property type="entry name" value="GPCR_Rhodpsn_7TM"/>
</dbReference>
<keyword evidence="6 10" id="KW-1133">Transmembrane helix</keyword>